<evidence type="ECO:0000313" key="5">
    <source>
        <dbReference type="Proteomes" id="UP000254866"/>
    </source>
</evidence>
<dbReference type="SUPFAM" id="SSF46565">
    <property type="entry name" value="Chaperone J-domain"/>
    <property type="match status" value="1"/>
</dbReference>
<name>A0A370TQK8_9HELO</name>
<dbReference type="Pfam" id="PF00226">
    <property type="entry name" value="DnaJ"/>
    <property type="match status" value="1"/>
</dbReference>
<dbReference type="AlphaFoldDB" id="A0A370TQK8"/>
<organism evidence="4 5">
    <name type="scientific">Venustampulla echinocandica</name>
    <dbReference type="NCBI Taxonomy" id="2656787"/>
    <lineage>
        <taxon>Eukaryota</taxon>
        <taxon>Fungi</taxon>
        <taxon>Dikarya</taxon>
        <taxon>Ascomycota</taxon>
        <taxon>Pezizomycotina</taxon>
        <taxon>Leotiomycetes</taxon>
        <taxon>Helotiales</taxon>
        <taxon>Pleuroascaceae</taxon>
        <taxon>Venustampulla</taxon>
    </lineage>
</organism>
<keyword evidence="2" id="KW-0812">Transmembrane</keyword>
<feature type="compositionally biased region" description="Basic residues" evidence="1">
    <location>
        <begin position="100"/>
        <end position="114"/>
    </location>
</feature>
<accession>A0A370TQK8</accession>
<dbReference type="PRINTS" id="PR00625">
    <property type="entry name" value="JDOMAIN"/>
</dbReference>
<dbReference type="OrthoDB" id="10250354at2759"/>
<keyword evidence="5" id="KW-1185">Reference proteome</keyword>
<evidence type="ECO:0000313" key="4">
    <source>
        <dbReference type="EMBL" id="RDL37816.1"/>
    </source>
</evidence>
<evidence type="ECO:0000256" key="1">
    <source>
        <dbReference type="SAM" id="MobiDB-lite"/>
    </source>
</evidence>
<feature type="compositionally biased region" description="Polar residues" evidence="1">
    <location>
        <begin position="151"/>
        <end position="166"/>
    </location>
</feature>
<dbReference type="RefSeq" id="XP_031870472.1">
    <property type="nucleotide sequence ID" value="XM_032013872.1"/>
</dbReference>
<dbReference type="SMART" id="SM00271">
    <property type="entry name" value="DnaJ"/>
    <property type="match status" value="1"/>
</dbReference>
<feature type="transmembrane region" description="Helical" evidence="2">
    <location>
        <begin position="233"/>
        <end position="259"/>
    </location>
</feature>
<feature type="domain" description="J" evidence="3">
    <location>
        <begin position="32"/>
        <end position="97"/>
    </location>
</feature>
<dbReference type="STRING" id="2656787.A0A370TQK8"/>
<evidence type="ECO:0000259" key="3">
    <source>
        <dbReference type="PROSITE" id="PS50076"/>
    </source>
</evidence>
<dbReference type="PROSITE" id="PS50076">
    <property type="entry name" value="DNAJ_2"/>
    <property type="match status" value="1"/>
</dbReference>
<dbReference type="PANTHER" id="PTHR44873:SF1">
    <property type="entry name" value="DNAJ HOMOLOG SUBFAMILY C MEMBER 30, MITOCHONDRIAL"/>
    <property type="match status" value="1"/>
</dbReference>
<comment type="caution">
    <text evidence="4">The sequence shown here is derived from an EMBL/GenBank/DDBJ whole genome shotgun (WGS) entry which is preliminary data.</text>
</comment>
<dbReference type="EMBL" id="NPIC01000003">
    <property type="protein sequence ID" value="RDL37816.1"/>
    <property type="molecule type" value="Genomic_DNA"/>
</dbReference>
<dbReference type="CDD" id="cd06257">
    <property type="entry name" value="DnaJ"/>
    <property type="match status" value="1"/>
</dbReference>
<dbReference type="InterPro" id="IPR036869">
    <property type="entry name" value="J_dom_sf"/>
</dbReference>
<evidence type="ECO:0000256" key="2">
    <source>
        <dbReference type="SAM" id="Phobius"/>
    </source>
</evidence>
<dbReference type="InterPro" id="IPR053025">
    <property type="entry name" value="Mito_ATP_Synthase-Asso"/>
</dbReference>
<protein>
    <recommendedName>
        <fullName evidence="3">J domain-containing protein</fullName>
    </recommendedName>
</protein>
<feature type="compositionally biased region" description="Low complexity" evidence="1">
    <location>
        <begin position="117"/>
        <end position="129"/>
    </location>
</feature>
<dbReference type="Gene3D" id="1.10.287.110">
    <property type="entry name" value="DnaJ domain"/>
    <property type="match status" value="1"/>
</dbReference>
<feature type="region of interest" description="Disordered" evidence="1">
    <location>
        <begin position="201"/>
        <end position="227"/>
    </location>
</feature>
<sequence>MPFRSSYCTPAPRLQRLFHSSPRCLDVGTAANHYKTLQIPTNATPSEVKKSFYALSIKHHPDKNPDDPNASKRFIELTEAYSVLGIPAKRQQYDRDFRHSHPHSHRHQPAHKGSYHSSGPAGGRPASGLSRRRAQFRGPPPSFYSSGGWGSQASKRQAAQESSTAYAFTGGGMGPGQSPFGEVHAQNVPHFDRSEHLRTHQNHIRRQMDRRRQNGDHTAGGGGLHEEGTKGTLMTFLAVGGIVALGVWLPWAIGGRLLGGSEPGRKRERI</sequence>
<feature type="region of interest" description="Disordered" evidence="1">
    <location>
        <begin position="97"/>
        <end position="181"/>
    </location>
</feature>
<feature type="compositionally biased region" description="Basic and acidic residues" evidence="1">
    <location>
        <begin position="206"/>
        <end position="215"/>
    </location>
</feature>
<gene>
    <name evidence="4" type="ORF">BP5553_05249</name>
</gene>
<dbReference type="PANTHER" id="PTHR44873">
    <property type="entry name" value="DNAJ HOMOLOG SUBFAMILY C MEMBER 30, MITOCHONDRIAL"/>
    <property type="match status" value="1"/>
</dbReference>
<proteinExistence type="predicted"/>
<dbReference type="GeneID" id="43598098"/>
<dbReference type="InterPro" id="IPR001623">
    <property type="entry name" value="DnaJ_domain"/>
</dbReference>
<dbReference type="Proteomes" id="UP000254866">
    <property type="component" value="Unassembled WGS sequence"/>
</dbReference>
<keyword evidence="2" id="KW-1133">Transmembrane helix</keyword>
<reference evidence="4 5" key="1">
    <citation type="journal article" date="2018" name="IMA Fungus">
        <title>IMA Genome-F 9: Draft genome sequence of Annulohypoxylon stygium, Aspergillus mulundensis, Berkeleyomyces basicola (syn. Thielaviopsis basicola), Ceratocystis smalleyi, two Cercospora beticola strains, Coleophoma cylindrospora, Fusarium fracticaudum, Phialophora cf. hyalina, and Morchella septimelata.</title>
        <authorList>
            <person name="Wingfield B.D."/>
            <person name="Bills G.F."/>
            <person name="Dong Y."/>
            <person name="Huang W."/>
            <person name="Nel W.J."/>
            <person name="Swalarsk-Parry B.S."/>
            <person name="Vaghefi N."/>
            <person name="Wilken P.M."/>
            <person name="An Z."/>
            <person name="de Beer Z.W."/>
            <person name="De Vos L."/>
            <person name="Chen L."/>
            <person name="Duong T.A."/>
            <person name="Gao Y."/>
            <person name="Hammerbacher A."/>
            <person name="Kikkert J.R."/>
            <person name="Li Y."/>
            <person name="Li H."/>
            <person name="Li K."/>
            <person name="Li Q."/>
            <person name="Liu X."/>
            <person name="Ma X."/>
            <person name="Naidoo K."/>
            <person name="Pethybridge S.J."/>
            <person name="Sun J."/>
            <person name="Steenkamp E.T."/>
            <person name="van der Nest M.A."/>
            <person name="van Wyk S."/>
            <person name="Wingfield M.J."/>
            <person name="Xiong C."/>
            <person name="Yue Q."/>
            <person name="Zhang X."/>
        </authorList>
    </citation>
    <scope>NUCLEOTIDE SEQUENCE [LARGE SCALE GENOMIC DNA]</scope>
    <source>
        <strain evidence="4 5">BP 5553</strain>
    </source>
</reference>
<keyword evidence="2" id="KW-0472">Membrane</keyword>